<protein>
    <submittedName>
        <fullName evidence="1">Uncharacterized protein</fullName>
    </submittedName>
</protein>
<gene>
    <name evidence="1" type="ORF">VFPBJ_04523</name>
</gene>
<proteinExistence type="predicted"/>
<comment type="caution">
    <text evidence="1">The sequence shown here is derived from an EMBL/GenBank/DDBJ whole genome shotgun (WGS) entry which is preliminary data.</text>
</comment>
<evidence type="ECO:0000313" key="1">
    <source>
        <dbReference type="EMBL" id="OAQ81939.1"/>
    </source>
</evidence>
<evidence type="ECO:0000313" key="2">
    <source>
        <dbReference type="Proteomes" id="UP000078240"/>
    </source>
</evidence>
<name>A0A179GXT5_PURLI</name>
<dbReference type="AlphaFoldDB" id="A0A179GXT5"/>
<dbReference type="EMBL" id="LSBH01000003">
    <property type="protein sequence ID" value="OAQ81939.1"/>
    <property type="molecule type" value="Genomic_DNA"/>
</dbReference>
<reference evidence="1 2" key="1">
    <citation type="submission" date="2016-01" db="EMBL/GenBank/DDBJ databases">
        <title>Biosynthesis of antibiotic leucinostatins and their inhibition on Phytophthora in bio-control Purpureocillium lilacinum.</title>
        <authorList>
            <person name="Wang G."/>
            <person name="Liu Z."/>
            <person name="Lin R."/>
            <person name="Li E."/>
            <person name="Mao Z."/>
            <person name="Ling J."/>
            <person name="Yin W."/>
            <person name="Xie B."/>
        </authorList>
    </citation>
    <scope>NUCLEOTIDE SEQUENCE [LARGE SCALE GENOMIC DNA]</scope>
    <source>
        <strain evidence="1">PLBJ-1</strain>
    </source>
</reference>
<accession>A0A179GXT5</accession>
<sequence length="395" mass="44190">MFSTKSAQSLRRLFAGYHEPLPLSKQQSQKLLDGLKASFRNQLDLEYGRGSENALATSKVTGEDLQIRHSAATQHLKSILSNPLFSYKMESPAQSLMAPLSVPRRDPMDVFDHAVARGMMTLKAATGCLVAKKQLLSDSAADLASSETALRMVRWLRSSGADGDLAFLDNQAFVRALTPFLVAEGLENAAWDWISRTINDATAPWDNDLRTRRASFVLAELVRTKSQPQYGDLDAAIQTILDAEHHFQKSPLLPDLLVLPWRSVSWLSTVESYSRTAPSEKLFDAHMATADLLRRPFTVEKAHLQLHHPTHPDHTAAMHFFQDRKKLRKLVHRLSPEKLDLAKLKGMSIIPWIAFLGHDTVNHLTQSGRSQEAEDVSELLRSELSDVFPETLSPT</sequence>
<dbReference type="Proteomes" id="UP000078240">
    <property type="component" value="Unassembled WGS sequence"/>
</dbReference>
<organism evidence="1 2">
    <name type="scientific">Purpureocillium lilacinum</name>
    <name type="common">Paecilomyces lilacinus</name>
    <dbReference type="NCBI Taxonomy" id="33203"/>
    <lineage>
        <taxon>Eukaryota</taxon>
        <taxon>Fungi</taxon>
        <taxon>Dikarya</taxon>
        <taxon>Ascomycota</taxon>
        <taxon>Pezizomycotina</taxon>
        <taxon>Sordariomycetes</taxon>
        <taxon>Hypocreomycetidae</taxon>
        <taxon>Hypocreales</taxon>
        <taxon>Ophiocordycipitaceae</taxon>
        <taxon>Purpureocillium</taxon>
    </lineage>
</organism>